<protein>
    <submittedName>
        <fullName evidence="1">Uncharacterized protein</fullName>
    </submittedName>
</protein>
<feature type="non-terminal residue" evidence="1">
    <location>
        <position position="112"/>
    </location>
</feature>
<dbReference type="AlphaFoldDB" id="A0A8E2AI85"/>
<keyword evidence="2" id="KW-1185">Reference proteome</keyword>
<sequence>YYEDALSEEEVDIICGTYKIVHTGHKDPLYYLWWPRPSQWHYSGLNVGYWAPFCEEWFKERLHTIQAGSAQPHGAKEWRMKVTLTKGTHKVRLAVDGTSERFLSDVLCVPRA</sequence>
<gene>
    <name evidence="1" type="ORF">OBBRIDRAFT_741245</name>
</gene>
<evidence type="ECO:0000313" key="1">
    <source>
        <dbReference type="EMBL" id="OCH84638.1"/>
    </source>
</evidence>
<name>A0A8E2AI85_9APHY</name>
<organism evidence="1 2">
    <name type="scientific">Obba rivulosa</name>
    <dbReference type="NCBI Taxonomy" id="1052685"/>
    <lineage>
        <taxon>Eukaryota</taxon>
        <taxon>Fungi</taxon>
        <taxon>Dikarya</taxon>
        <taxon>Basidiomycota</taxon>
        <taxon>Agaricomycotina</taxon>
        <taxon>Agaricomycetes</taxon>
        <taxon>Polyporales</taxon>
        <taxon>Gelatoporiaceae</taxon>
        <taxon>Obba</taxon>
    </lineage>
</organism>
<proteinExistence type="predicted"/>
<dbReference type="EMBL" id="KV722650">
    <property type="protein sequence ID" value="OCH84638.1"/>
    <property type="molecule type" value="Genomic_DNA"/>
</dbReference>
<evidence type="ECO:0000313" key="2">
    <source>
        <dbReference type="Proteomes" id="UP000250043"/>
    </source>
</evidence>
<accession>A0A8E2AI85</accession>
<dbReference type="OrthoDB" id="2658589at2759"/>
<dbReference type="Proteomes" id="UP000250043">
    <property type="component" value="Unassembled WGS sequence"/>
</dbReference>
<reference evidence="1 2" key="1">
    <citation type="submission" date="2016-07" db="EMBL/GenBank/DDBJ databases">
        <title>Draft genome of the white-rot fungus Obba rivulosa 3A-2.</title>
        <authorList>
            <consortium name="DOE Joint Genome Institute"/>
            <person name="Miettinen O."/>
            <person name="Riley R."/>
            <person name="Acob R."/>
            <person name="Barry K."/>
            <person name="Cullen D."/>
            <person name="De Vries R."/>
            <person name="Hainaut M."/>
            <person name="Hatakka A."/>
            <person name="Henrissat B."/>
            <person name="Hilden K."/>
            <person name="Kuo R."/>
            <person name="Labutti K."/>
            <person name="Lipzen A."/>
            <person name="Makela M.R."/>
            <person name="Sandor L."/>
            <person name="Spatafora J.W."/>
            <person name="Grigoriev I.V."/>
            <person name="Hibbett D.S."/>
        </authorList>
    </citation>
    <scope>NUCLEOTIDE SEQUENCE [LARGE SCALE GENOMIC DNA]</scope>
    <source>
        <strain evidence="1 2">3A-2</strain>
    </source>
</reference>